<dbReference type="PIRSF" id="PIRSF001174">
    <property type="entry name" value="Lon_proteas"/>
    <property type="match status" value="1"/>
</dbReference>
<comment type="subunit">
    <text evidence="6">Homohexamer. Organized in a ring with a central cavity.</text>
</comment>
<evidence type="ECO:0000256" key="1">
    <source>
        <dbReference type="ARBA" id="ARBA00022670"/>
    </source>
</evidence>
<dbReference type="CDD" id="cd19500">
    <property type="entry name" value="RecA-like_Lon"/>
    <property type="match status" value="1"/>
</dbReference>
<evidence type="ECO:0000259" key="11">
    <source>
        <dbReference type="PROSITE" id="PS51787"/>
    </source>
</evidence>
<keyword evidence="2 6" id="KW-0547">Nucleotide-binding</keyword>
<comment type="caution">
    <text evidence="12">The sequence shown here is derived from an EMBL/GenBank/DDBJ whole genome shotgun (WGS) entry which is preliminary data.</text>
</comment>
<evidence type="ECO:0000256" key="3">
    <source>
        <dbReference type="ARBA" id="ARBA00022801"/>
    </source>
</evidence>
<dbReference type="SMART" id="SM00464">
    <property type="entry name" value="LON"/>
    <property type="match status" value="1"/>
</dbReference>
<evidence type="ECO:0000259" key="10">
    <source>
        <dbReference type="PROSITE" id="PS51786"/>
    </source>
</evidence>
<dbReference type="InterPro" id="IPR003593">
    <property type="entry name" value="AAA+_ATPase"/>
</dbReference>
<evidence type="ECO:0000256" key="7">
    <source>
        <dbReference type="PROSITE-ProRule" id="PRU01122"/>
    </source>
</evidence>
<dbReference type="Proteomes" id="UP001595692">
    <property type="component" value="Unassembled WGS sequence"/>
</dbReference>
<dbReference type="InterPro" id="IPR003111">
    <property type="entry name" value="Lon_prtase_N"/>
</dbReference>
<organism evidence="12 13">
    <name type="scientific">Pseudaeromonas sharmana</name>
    <dbReference type="NCBI Taxonomy" id="328412"/>
    <lineage>
        <taxon>Bacteria</taxon>
        <taxon>Pseudomonadati</taxon>
        <taxon>Pseudomonadota</taxon>
        <taxon>Gammaproteobacteria</taxon>
        <taxon>Aeromonadales</taxon>
        <taxon>Aeromonadaceae</taxon>
        <taxon>Pseudaeromonas</taxon>
    </lineage>
</organism>
<dbReference type="InterPro" id="IPR027065">
    <property type="entry name" value="Lon_Prtase"/>
</dbReference>
<dbReference type="Pfam" id="PF05362">
    <property type="entry name" value="Lon_C"/>
    <property type="match status" value="1"/>
</dbReference>
<dbReference type="PANTHER" id="PTHR43718">
    <property type="entry name" value="LON PROTEASE"/>
    <property type="match status" value="1"/>
</dbReference>
<dbReference type="InterPro" id="IPR014721">
    <property type="entry name" value="Ribsml_uS5_D2-typ_fold_subgr"/>
</dbReference>
<dbReference type="GO" id="GO:0004252">
    <property type="term" value="F:serine-type endopeptidase activity"/>
    <property type="evidence" value="ECO:0007669"/>
    <property type="project" value="UniProtKB-EC"/>
</dbReference>
<gene>
    <name evidence="12" type="primary">lon</name>
    <name evidence="12" type="ORF">ACFOSS_11310</name>
</gene>
<evidence type="ECO:0000256" key="4">
    <source>
        <dbReference type="ARBA" id="ARBA00022825"/>
    </source>
</evidence>
<evidence type="ECO:0000313" key="13">
    <source>
        <dbReference type="Proteomes" id="UP001595692"/>
    </source>
</evidence>
<dbReference type="Gene3D" id="2.30.130.40">
    <property type="entry name" value="LON domain-like"/>
    <property type="match status" value="1"/>
</dbReference>
<comment type="subcellular location">
    <subcellularLocation>
        <location evidence="6">Cytoplasm</location>
    </subcellularLocation>
</comment>
<keyword evidence="5 6" id="KW-0067">ATP-binding</keyword>
<evidence type="ECO:0000313" key="12">
    <source>
        <dbReference type="EMBL" id="MFC3914053.1"/>
    </source>
</evidence>
<protein>
    <recommendedName>
        <fullName evidence="6">Lon protease</fullName>
        <ecNumber evidence="6">3.4.21.53</ecNumber>
    </recommendedName>
</protein>
<proteinExistence type="inferred from homology"/>
<dbReference type="Gene3D" id="1.20.58.1480">
    <property type="match status" value="1"/>
</dbReference>
<feature type="domain" description="Lon proteolytic" evidence="10">
    <location>
        <begin position="611"/>
        <end position="793"/>
    </location>
</feature>
<keyword evidence="1 6" id="KW-0645">Protease</keyword>
<dbReference type="Pfam" id="PF22667">
    <property type="entry name" value="Lon_lid"/>
    <property type="match status" value="1"/>
</dbReference>
<dbReference type="Gene3D" id="3.40.50.300">
    <property type="entry name" value="P-loop containing nucleotide triphosphate hydrolases"/>
    <property type="match status" value="1"/>
</dbReference>
<evidence type="ECO:0000256" key="6">
    <source>
        <dbReference type="PIRNR" id="PIRNR001174"/>
    </source>
</evidence>
<comment type="similarity">
    <text evidence="6 7 8">Belongs to the peptidase S16 family.</text>
</comment>
<dbReference type="EMBL" id="JBHSAF010000014">
    <property type="protein sequence ID" value="MFC3914053.1"/>
    <property type="molecule type" value="Genomic_DNA"/>
</dbReference>
<keyword evidence="4 6" id="KW-0720">Serine protease</keyword>
<name>A0ABV8CPX9_9GAMM</name>
<evidence type="ECO:0000256" key="2">
    <source>
        <dbReference type="ARBA" id="ARBA00022741"/>
    </source>
</evidence>
<dbReference type="SMART" id="SM00382">
    <property type="entry name" value="AAA"/>
    <property type="match status" value="1"/>
</dbReference>
<keyword evidence="6" id="KW-0963">Cytoplasm</keyword>
<dbReference type="InterPro" id="IPR054594">
    <property type="entry name" value="Lon_lid"/>
</dbReference>
<evidence type="ECO:0000256" key="9">
    <source>
        <dbReference type="SAM" id="Coils"/>
    </source>
</evidence>
<dbReference type="InterPro" id="IPR020568">
    <property type="entry name" value="Ribosomal_Su5_D2-typ_SF"/>
</dbReference>
<dbReference type="SUPFAM" id="SSF52540">
    <property type="entry name" value="P-loop containing nucleoside triphosphate hydrolases"/>
    <property type="match status" value="1"/>
</dbReference>
<dbReference type="Pfam" id="PF02190">
    <property type="entry name" value="LON_substr_bdg"/>
    <property type="match status" value="1"/>
</dbReference>
<evidence type="ECO:0000256" key="5">
    <source>
        <dbReference type="ARBA" id="ARBA00022840"/>
    </source>
</evidence>
<dbReference type="PANTHER" id="PTHR43718:SF2">
    <property type="entry name" value="LON PROTEASE HOMOLOG, MITOCHONDRIAL"/>
    <property type="match status" value="1"/>
</dbReference>
<dbReference type="InterPro" id="IPR008269">
    <property type="entry name" value="Lon_proteolytic"/>
</dbReference>
<dbReference type="RefSeq" id="WP_377152530.1">
    <property type="nucleotide sequence ID" value="NZ_JBHSAF010000014.1"/>
</dbReference>
<dbReference type="InterPro" id="IPR008268">
    <property type="entry name" value="Peptidase_S16_AS"/>
</dbReference>
<keyword evidence="9" id="KW-0175">Coiled coil</keyword>
<dbReference type="PROSITE" id="PS51787">
    <property type="entry name" value="LON_N"/>
    <property type="match status" value="1"/>
</dbReference>
<reference evidence="13" key="1">
    <citation type="journal article" date="2019" name="Int. J. Syst. Evol. Microbiol.">
        <title>The Global Catalogue of Microorganisms (GCM) 10K type strain sequencing project: providing services to taxonomists for standard genome sequencing and annotation.</title>
        <authorList>
            <consortium name="The Broad Institute Genomics Platform"/>
            <consortium name="The Broad Institute Genome Sequencing Center for Infectious Disease"/>
            <person name="Wu L."/>
            <person name="Ma J."/>
        </authorList>
    </citation>
    <scope>NUCLEOTIDE SEQUENCE [LARGE SCALE GENOMIC DNA]</scope>
    <source>
        <strain evidence="13">CCUG 54939</strain>
    </source>
</reference>
<dbReference type="NCBIfam" id="TIGR00763">
    <property type="entry name" value="lon"/>
    <property type="match status" value="1"/>
</dbReference>
<dbReference type="PRINTS" id="PR00830">
    <property type="entry name" value="ENDOLAPTASE"/>
</dbReference>
<dbReference type="InterPro" id="IPR015947">
    <property type="entry name" value="PUA-like_sf"/>
</dbReference>
<dbReference type="InterPro" id="IPR027417">
    <property type="entry name" value="P-loop_NTPase"/>
</dbReference>
<dbReference type="EC" id="3.4.21.53" evidence="6"/>
<keyword evidence="3 6" id="KW-0378">Hydrolase</keyword>
<dbReference type="InterPro" id="IPR003959">
    <property type="entry name" value="ATPase_AAA_core"/>
</dbReference>
<dbReference type="Gene3D" id="1.20.5.5270">
    <property type="match status" value="1"/>
</dbReference>
<dbReference type="SUPFAM" id="SSF88697">
    <property type="entry name" value="PUA domain-like"/>
    <property type="match status" value="1"/>
</dbReference>
<feature type="active site" evidence="7">
    <location>
        <position position="742"/>
    </location>
</feature>
<feature type="coiled-coil region" evidence="9">
    <location>
        <begin position="210"/>
        <end position="239"/>
    </location>
</feature>
<dbReference type="PROSITE" id="PS01046">
    <property type="entry name" value="LON_SER"/>
    <property type="match status" value="1"/>
</dbReference>
<dbReference type="Pfam" id="PF00004">
    <property type="entry name" value="AAA"/>
    <property type="match status" value="1"/>
</dbReference>
<feature type="active site" evidence="7">
    <location>
        <position position="699"/>
    </location>
</feature>
<dbReference type="Gene3D" id="1.10.8.60">
    <property type="match status" value="1"/>
</dbReference>
<dbReference type="InterPro" id="IPR004815">
    <property type="entry name" value="Lon_bac/euk-typ"/>
</dbReference>
<dbReference type="SUPFAM" id="SSF54211">
    <property type="entry name" value="Ribosomal protein S5 domain 2-like"/>
    <property type="match status" value="1"/>
</dbReference>
<sequence>MSNETKNDHAPNALILSGQERPSQLYVIPIFGRPFLPAQVLPVQIQAEPWQKTIERVANTPHKMMALFRVDDAQDRDKPLPDITPQTGCAVRILHASAGDGEMQFVAEGIDRVEIVNWLTHKPPYLVEVRYPESHADSSAPDTEIKAYAMALISAIKELLPINPLYSEELKQYLNRFNPNDPSPLADCAAAITTATGDELQDILATTPLLERMKKSLALVKKEIEVAKLQNQIRDEVNRSINDRQREFFLREQLKVIQRELGLEKDDKTAEVETFIKRMQERSVPEGVQQRFDEEISKLKILEAGSPEYAVTRNYLDWISQVPWGCLHADKIDLRKARKILDADHDGLEDVKQRIIEFLAVGAFKQDISGAIMLLVGPPGVGKTSIGHSVARALGRPFYRFSVGGMRDEAEIKGHRRTYIGALPGKLVQALKESKVMNPVIMLDEIDKIGISHQGDPASALLETLDPEQNHHFLDHYLDVRLDLSKCLFICTANTLDSIPGPLLDRMDMIRLSGYLSEEKLAIARHHLWPRQLEQAGVSRKQLKISDGAIRRIIDGYARESGVRNLEKQLAKIVRKSVVRLLNDKAEQMVIKAADVEEYLGSPLFRKEKSLSGVGIVTGLAWTAMGGATLPVEATVVNQLGRGFKLTGQLGEVMRESAELAYSYLAGNLKQYHADAHFFDQALIHLHVPEGATPKDGPSAGITMASSLLSLALNRPPRKGLAMTGELTLTGHVLAIGGVREKVIAAKRQAIHELILPEANRGDVEELPSYVRAGMTFHFARHFHEVAAIVFAIN</sequence>
<accession>A0ABV8CPX9</accession>
<feature type="domain" description="Lon N-terminal" evidence="11">
    <location>
        <begin position="25"/>
        <end position="224"/>
    </location>
</feature>
<evidence type="ECO:0000256" key="8">
    <source>
        <dbReference type="RuleBase" id="RU000591"/>
    </source>
</evidence>
<dbReference type="Gene3D" id="3.30.230.10">
    <property type="match status" value="1"/>
</dbReference>
<comment type="catalytic activity">
    <reaction evidence="6 7">
        <text>Hydrolysis of proteins in presence of ATP.</text>
        <dbReference type="EC" id="3.4.21.53"/>
    </reaction>
</comment>
<keyword evidence="13" id="KW-1185">Reference proteome</keyword>
<dbReference type="InterPro" id="IPR046336">
    <property type="entry name" value="Lon_prtase_N_sf"/>
</dbReference>
<dbReference type="PROSITE" id="PS51786">
    <property type="entry name" value="LON_PROTEOLYTIC"/>
    <property type="match status" value="1"/>
</dbReference>